<organism evidence="15">
    <name type="scientific">Lygus hesperus</name>
    <name type="common">Western plant bug</name>
    <dbReference type="NCBI Taxonomy" id="30085"/>
    <lineage>
        <taxon>Eukaryota</taxon>
        <taxon>Metazoa</taxon>
        <taxon>Ecdysozoa</taxon>
        <taxon>Arthropoda</taxon>
        <taxon>Hexapoda</taxon>
        <taxon>Insecta</taxon>
        <taxon>Pterygota</taxon>
        <taxon>Neoptera</taxon>
        <taxon>Paraneoptera</taxon>
        <taxon>Hemiptera</taxon>
        <taxon>Heteroptera</taxon>
        <taxon>Panheteroptera</taxon>
        <taxon>Cimicomorpha</taxon>
        <taxon>Miridae</taxon>
        <taxon>Mirini</taxon>
        <taxon>Lygus</taxon>
    </lineage>
</organism>
<reference evidence="15" key="1">
    <citation type="journal article" date="2014" name="PLoS ONE">
        <title>Transcriptome-Based Identification of ABC Transporters in the Western Tarnished Plant Bug Lygus hesperus.</title>
        <authorList>
            <person name="Hull J.J."/>
            <person name="Chaney K."/>
            <person name="Geib S.M."/>
            <person name="Fabrick J.A."/>
            <person name="Brent C.S."/>
            <person name="Walsh D."/>
            <person name="Lavine L.C."/>
        </authorList>
    </citation>
    <scope>NUCLEOTIDE SEQUENCE</scope>
</reference>
<dbReference type="GO" id="GO:0008270">
    <property type="term" value="F:zinc ion binding"/>
    <property type="evidence" value="ECO:0007669"/>
    <property type="project" value="UniProtKB-KW"/>
</dbReference>
<feature type="domain" description="C2H2-type" evidence="13">
    <location>
        <begin position="144"/>
        <end position="172"/>
    </location>
</feature>
<dbReference type="GO" id="GO:0010468">
    <property type="term" value="P:regulation of gene expression"/>
    <property type="evidence" value="ECO:0007669"/>
    <property type="project" value="TreeGrafter"/>
</dbReference>
<feature type="domain" description="C2H2-type" evidence="13">
    <location>
        <begin position="88"/>
        <end position="115"/>
    </location>
</feature>
<dbReference type="PROSITE" id="PS50157">
    <property type="entry name" value="ZINC_FINGER_C2H2_2"/>
    <property type="match status" value="3"/>
</dbReference>
<dbReference type="InterPro" id="IPR013087">
    <property type="entry name" value="Znf_C2H2_type"/>
</dbReference>
<sequence length="194" mass="21503">MSPTDINTSTRNISTLPALTPPTLPSSLPHRKNTNVSKVVENPTLMQVVPSEAAATVGAVGDKNASGKTQSSRKINGSQQLFVKSKAHVCTECGKCFTRSSNLVRHIRIHRHDRRFHCEYCDKRFQERHHLSAHMRSHYLNTQYKCPFCPHIFPHKTSYVRHQQLYHSHESSSTSASASASTSAFASASASTSS</sequence>
<keyword evidence="4" id="KW-0677">Repeat</keyword>
<evidence type="ECO:0000256" key="7">
    <source>
        <dbReference type="ARBA" id="ARBA00023015"/>
    </source>
</evidence>
<evidence type="ECO:0000256" key="5">
    <source>
        <dbReference type="ARBA" id="ARBA00022771"/>
    </source>
</evidence>
<evidence type="ECO:0000313" key="18">
    <source>
        <dbReference type="EMBL" id="JAQ11206.1"/>
    </source>
</evidence>
<evidence type="ECO:0000256" key="9">
    <source>
        <dbReference type="ARBA" id="ARBA00023163"/>
    </source>
</evidence>
<evidence type="ECO:0000256" key="11">
    <source>
        <dbReference type="PROSITE-ProRule" id="PRU00042"/>
    </source>
</evidence>
<keyword evidence="9" id="KW-0804">Transcription</keyword>
<evidence type="ECO:0000256" key="3">
    <source>
        <dbReference type="ARBA" id="ARBA00022723"/>
    </source>
</evidence>
<dbReference type="Gene3D" id="3.30.160.60">
    <property type="entry name" value="Classic Zinc Finger"/>
    <property type="match status" value="2"/>
</dbReference>
<evidence type="ECO:0000313" key="17">
    <source>
        <dbReference type="EMBL" id="JAQ02503.1"/>
    </source>
</evidence>
<reference evidence="17" key="3">
    <citation type="journal article" date="2016" name="Gigascience">
        <title>De novo construction of an expanded transcriptome assembly for the western tarnished plant bug, Lygus hesperus.</title>
        <authorList>
            <person name="Tassone E.E."/>
            <person name="Geib S.M."/>
            <person name="Hall B."/>
            <person name="Fabrick J.A."/>
            <person name="Brent C.S."/>
            <person name="Hull J.J."/>
        </authorList>
    </citation>
    <scope>NUCLEOTIDE SEQUENCE</scope>
</reference>
<evidence type="ECO:0000313" key="16">
    <source>
        <dbReference type="EMBL" id="JAG06577.1"/>
    </source>
</evidence>
<evidence type="ECO:0000256" key="6">
    <source>
        <dbReference type="ARBA" id="ARBA00022833"/>
    </source>
</evidence>
<dbReference type="SMART" id="SM00355">
    <property type="entry name" value="ZnF_C2H2"/>
    <property type="match status" value="3"/>
</dbReference>
<gene>
    <name evidence="18" type="primary">ZNF324B_2</name>
    <name evidence="17" type="synonym">ZNF324B_0</name>
    <name evidence="15" type="ORF">CM83_23050</name>
    <name evidence="16" type="ORF">CM83_23056</name>
    <name evidence="14" type="ORF">CM83_23060</name>
    <name evidence="17" type="ORF">g.20697</name>
    <name evidence="18" type="ORF">g.20702</name>
</gene>
<feature type="region of interest" description="Disordered" evidence="12">
    <location>
        <begin position="1"/>
        <end position="32"/>
    </location>
</feature>
<keyword evidence="5 11" id="KW-0863">Zinc-finger</keyword>
<comment type="subcellular location">
    <subcellularLocation>
        <location evidence="1">Nucleus</location>
    </subcellularLocation>
</comment>
<dbReference type="InterPro" id="IPR036236">
    <property type="entry name" value="Znf_C2H2_sf"/>
</dbReference>
<evidence type="ECO:0000259" key="13">
    <source>
        <dbReference type="PROSITE" id="PS50157"/>
    </source>
</evidence>
<name>A0A0A9WP10_LYGHE</name>
<dbReference type="InterPro" id="IPR050331">
    <property type="entry name" value="Zinc_finger"/>
</dbReference>
<dbReference type="EMBL" id="GDHC01007423">
    <property type="protein sequence ID" value="JAQ11206.1"/>
    <property type="molecule type" value="Transcribed_RNA"/>
</dbReference>
<dbReference type="PANTHER" id="PTHR16515">
    <property type="entry name" value="PR DOMAIN ZINC FINGER PROTEIN"/>
    <property type="match status" value="1"/>
</dbReference>
<keyword evidence="7" id="KW-0805">Transcription regulation</keyword>
<dbReference type="EMBL" id="GDHC01016126">
    <property type="protein sequence ID" value="JAQ02503.1"/>
    <property type="molecule type" value="Transcribed_RNA"/>
</dbReference>
<dbReference type="GO" id="GO:0005634">
    <property type="term" value="C:nucleus"/>
    <property type="evidence" value="ECO:0007669"/>
    <property type="project" value="UniProtKB-SubCell"/>
</dbReference>
<evidence type="ECO:0000256" key="8">
    <source>
        <dbReference type="ARBA" id="ARBA00023125"/>
    </source>
</evidence>
<dbReference type="EMBL" id="GBHO01037027">
    <property type="protein sequence ID" value="JAG06577.1"/>
    <property type="molecule type" value="Transcribed_RNA"/>
</dbReference>
<keyword evidence="10" id="KW-0539">Nucleus</keyword>
<keyword evidence="6" id="KW-0862">Zinc</keyword>
<accession>A0A0A9WP10</accession>
<evidence type="ECO:0000313" key="14">
    <source>
        <dbReference type="EMBL" id="JAG06569.1"/>
    </source>
</evidence>
<dbReference type="PROSITE" id="PS00028">
    <property type="entry name" value="ZINC_FINGER_C2H2_1"/>
    <property type="match status" value="3"/>
</dbReference>
<evidence type="ECO:0000256" key="2">
    <source>
        <dbReference type="ARBA" id="ARBA00006991"/>
    </source>
</evidence>
<evidence type="ECO:0000256" key="4">
    <source>
        <dbReference type="ARBA" id="ARBA00022737"/>
    </source>
</evidence>
<evidence type="ECO:0000256" key="12">
    <source>
        <dbReference type="SAM" id="MobiDB-lite"/>
    </source>
</evidence>
<evidence type="ECO:0000256" key="1">
    <source>
        <dbReference type="ARBA" id="ARBA00004123"/>
    </source>
</evidence>
<proteinExistence type="inferred from homology"/>
<dbReference type="GO" id="GO:0003677">
    <property type="term" value="F:DNA binding"/>
    <property type="evidence" value="ECO:0007669"/>
    <property type="project" value="UniProtKB-KW"/>
</dbReference>
<dbReference type="SUPFAM" id="SSF57667">
    <property type="entry name" value="beta-beta-alpha zinc fingers"/>
    <property type="match status" value="2"/>
</dbReference>
<feature type="compositionally biased region" description="Polar residues" evidence="12">
    <location>
        <begin position="1"/>
        <end position="13"/>
    </location>
</feature>
<evidence type="ECO:0000313" key="15">
    <source>
        <dbReference type="EMBL" id="JAG06575.1"/>
    </source>
</evidence>
<comment type="similarity">
    <text evidence="2">Belongs to the krueppel C2H2-type zinc-finger protein family.</text>
</comment>
<dbReference type="EMBL" id="GBHO01037029">
    <property type="protein sequence ID" value="JAG06575.1"/>
    <property type="molecule type" value="Transcribed_RNA"/>
</dbReference>
<keyword evidence="3" id="KW-0479">Metal-binding</keyword>
<keyword evidence="8" id="KW-0238">DNA-binding</keyword>
<dbReference type="FunFam" id="3.30.160.60:FF:000681">
    <property type="entry name" value="zinc finger protein 205 isoform X1"/>
    <property type="match status" value="1"/>
</dbReference>
<dbReference type="EMBL" id="GBHO01037035">
    <property type="protein sequence ID" value="JAG06569.1"/>
    <property type="molecule type" value="Transcribed_RNA"/>
</dbReference>
<evidence type="ECO:0000256" key="10">
    <source>
        <dbReference type="ARBA" id="ARBA00023242"/>
    </source>
</evidence>
<reference evidence="15" key="2">
    <citation type="submission" date="2014-07" db="EMBL/GenBank/DDBJ databases">
        <authorList>
            <person name="Hull J."/>
        </authorList>
    </citation>
    <scope>NUCLEOTIDE SEQUENCE</scope>
</reference>
<dbReference type="Pfam" id="PF00096">
    <property type="entry name" value="zf-C2H2"/>
    <property type="match status" value="3"/>
</dbReference>
<feature type="domain" description="C2H2-type" evidence="13">
    <location>
        <begin position="116"/>
        <end position="138"/>
    </location>
</feature>
<dbReference type="PANTHER" id="PTHR16515:SF66">
    <property type="entry name" value="C2H2-TYPE DOMAIN-CONTAINING PROTEIN"/>
    <property type="match status" value="1"/>
</dbReference>
<protein>
    <submittedName>
        <fullName evidence="17">Zinc finger protein 324B</fullName>
    </submittedName>
</protein>
<dbReference type="AlphaFoldDB" id="A0A0A9WP10"/>